<dbReference type="RefSeq" id="WP_186981459.1">
    <property type="nucleotide sequence ID" value="NZ_JACOQH010000001.1"/>
</dbReference>
<evidence type="ECO:0000313" key="2">
    <source>
        <dbReference type="EMBL" id="MBC5752752.1"/>
    </source>
</evidence>
<proteinExistence type="predicted"/>
<accession>A0ABR7I755</accession>
<keyword evidence="3" id="KW-1185">Reference proteome</keyword>
<feature type="transmembrane region" description="Helical" evidence="1">
    <location>
        <begin position="402"/>
        <end position="420"/>
    </location>
</feature>
<feature type="transmembrane region" description="Helical" evidence="1">
    <location>
        <begin position="16"/>
        <end position="33"/>
    </location>
</feature>
<name>A0ABR7I755_9FIRM</name>
<evidence type="ECO:0000256" key="1">
    <source>
        <dbReference type="SAM" id="Phobius"/>
    </source>
</evidence>
<feature type="transmembrane region" description="Helical" evidence="1">
    <location>
        <begin position="432"/>
        <end position="454"/>
    </location>
</feature>
<keyword evidence="1" id="KW-0812">Transmembrane</keyword>
<keyword evidence="1" id="KW-0472">Membrane</keyword>
<dbReference type="EMBL" id="JACOQH010000001">
    <property type="protein sequence ID" value="MBC5752752.1"/>
    <property type="molecule type" value="Genomic_DNA"/>
</dbReference>
<feature type="transmembrane region" description="Helical" evidence="1">
    <location>
        <begin position="372"/>
        <end position="396"/>
    </location>
</feature>
<evidence type="ECO:0000313" key="3">
    <source>
        <dbReference type="Proteomes" id="UP000621540"/>
    </source>
</evidence>
<keyword evidence="1" id="KW-1133">Transmembrane helix</keyword>
<dbReference type="Proteomes" id="UP000621540">
    <property type="component" value="Unassembled WGS sequence"/>
</dbReference>
<reference evidence="2 3" key="1">
    <citation type="submission" date="2020-08" db="EMBL/GenBank/DDBJ databases">
        <title>Genome public.</title>
        <authorList>
            <person name="Liu C."/>
            <person name="Sun Q."/>
        </authorList>
    </citation>
    <scope>NUCLEOTIDE SEQUENCE [LARGE SCALE GENOMIC DNA]</scope>
    <source>
        <strain evidence="2 3">BX0805</strain>
    </source>
</reference>
<comment type="caution">
    <text evidence="2">The sequence shown here is derived from an EMBL/GenBank/DDBJ whole genome shotgun (WGS) entry which is preliminary data.</text>
</comment>
<feature type="transmembrane region" description="Helical" evidence="1">
    <location>
        <begin position="116"/>
        <end position="135"/>
    </location>
</feature>
<feature type="transmembrane region" description="Helical" evidence="1">
    <location>
        <begin position="187"/>
        <end position="203"/>
    </location>
</feature>
<sequence length="457" mass="52038">MERLKTLFKKLTKKEYLPFWFFAGVQLIYHWMMREGPGTDAMWFFRNQLDAYSLKDYLTIRYHGWSSRLVIEAALVYVSRHMRLYKLLDWGMWMLLACSLSAVFGKTKDKARTNWVLVGLLLIYPLAELGGAGWIATTTNYIWPLALGVFVLTGTARVLRGERVAWWMHILYLPAMIYAANAEQMCAVLLGIEGLCFLWILFVKKQGKQVLVLAPYLLIGLAEFLFILKCPGNAARKNEEIANYLQNYEMYNLVDKADLGFVDTMKHLISSGNLLFFAFTLVLAVLVFLRMKGFMERFVSLIPVCITAVLTFFGDSFSEHYAKLASVLEKNEIINGYNYVWGYSYLPFVLYLLVLLCILVSLAWVAGSWEEFLFCFFLLAIGLASRVVMGFSPTIFVSESRTFLYLYMTIAVTAAALIEWHDTEWKEHPKAAQAIGLAGACMLVISLFGGFMAASAI</sequence>
<feature type="transmembrane region" description="Helical" evidence="1">
    <location>
        <begin position="268"/>
        <end position="289"/>
    </location>
</feature>
<feature type="transmembrane region" description="Helical" evidence="1">
    <location>
        <begin position="164"/>
        <end position="181"/>
    </location>
</feature>
<feature type="transmembrane region" description="Helical" evidence="1">
    <location>
        <begin position="210"/>
        <end position="228"/>
    </location>
</feature>
<feature type="transmembrane region" description="Helical" evidence="1">
    <location>
        <begin position="87"/>
        <end position="104"/>
    </location>
</feature>
<gene>
    <name evidence="2" type="ORF">H8Z76_01715</name>
</gene>
<feature type="transmembrane region" description="Helical" evidence="1">
    <location>
        <begin position="298"/>
        <end position="314"/>
    </location>
</feature>
<feature type="transmembrane region" description="Helical" evidence="1">
    <location>
        <begin position="141"/>
        <end position="159"/>
    </location>
</feature>
<protein>
    <submittedName>
        <fullName evidence="2">Uncharacterized protein</fullName>
    </submittedName>
</protein>
<organism evidence="2 3">
    <name type="scientific">Roseburia yibonii</name>
    <dbReference type="NCBI Taxonomy" id="2763063"/>
    <lineage>
        <taxon>Bacteria</taxon>
        <taxon>Bacillati</taxon>
        <taxon>Bacillota</taxon>
        <taxon>Clostridia</taxon>
        <taxon>Lachnospirales</taxon>
        <taxon>Lachnospiraceae</taxon>
        <taxon>Roseburia</taxon>
    </lineage>
</organism>
<feature type="transmembrane region" description="Helical" evidence="1">
    <location>
        <begin position="345"/>
        <end position="365"/>
    </location>
</feature>